<dbReference type="EMBL" id="CP003379">
    <property type="protein sequence ID" value="AFL89150.1"/>
    <property type="molecule type" value="Genomic_DNA"/>
</dbReference>
<protein>
    <recommendedName>
        <fullName evidence="5">L-fucose dehydrogenase</fullName>
    </recommendedName>
</protein>
<dbReference type="PANTHER" id="PTHR24321:SF8">
    <property type="entry name" value="ESTRADIOL 17-BETA-DEHYDROGENASE 8-RELATED"/>
    <property type="match status" value="1"/>
</dbReference>
<keyword evidence="4" id="KW-1185">Reference proteome</keyword>
<reference evidence="3 4" key="1">
    <citation type="submission" date="2012-06" db="EMBL/GenBank/DDBJ databases">
        <title>Complete genome of Terriglobus roseus DSM 18391.</title>
        <authorList>
            <consortium name="US DOE Joint Genome Institute (JGI-PGF)"/>
            <person name="Lucas S."/>
            <person name="Copeland A."/>
            <person name="Lapidus A."/>
            <person name="Glavina del Rio T."/>
            <person name="Dalin E."/>
            <person name="Tice H."/>
            <person name="Bruce D."/>
            <person name="Goodwin L."/>
            <person name="Pitluck S."/>
            <person name="Peters L."/>
            <person name="Mikhailova N."/>
            <person name="Munk A.C.C."/>
            <person name="Kyrpides N."/>
            <person name="Mavromatis K."/>
            <person name="Ivanova N."/>
            <person name="Brettin T."/>
            <person name="Detter J.C."/>
            <person name="Han C."/>
            <person name="Larimer F."/>
            <person name="Land M."/>
            <person name="Hauser L."/>
            <person name="Markowitz V."/>
            <person name="Cheng J.-F."/>
            <person name="Hugenholtz P."/>
            <person name="Woyke T."/>
            <person name="Wu D."/>
            <person name="Brambilla E."/>
            <person name="Klenk H.-P."/>
            <person name="Eisen J.A."/>
        </authorList>
    </citation>
    <scope>NUCLEOTIDE SEQUENCE [LARGE SCALE GENOMIC DNA]</scope>
    <source>
        <strain evidence="4">DSM 18391 / NRRL B-41598 / KBS 63</strain>
    </source>
</reference>
<dbReference type="InterPro" id="IPR036291">
    <property type="entry name" value="NAD(P)-bd_dom_sf"/>
</dbReference>
<dbReference type="CDD" id="cd05233">
    <property type="entry name" value="SDR_c"/>
    <property type="match status" value="1"/>
</dbReference>
<evidence type="ECO:0000256" key="2">
    <source>
        <dbReference type="ARBA" id="ARBA00023002"/>
    </source>
</evidence>
<dbReference type="PRINTS" id="PR00081">
    <property type="entry name" value="GDHRDH"/>
</dbReference>
<dbReference type="KEGG" id="trs:Terro_2915"/>
<evidence type="ECO:0000313" key="4">
    <source>
        <dbReference type="Proteomes" id="UP000006056"/>
    </source>
</evidence>
<keyword evidence="2" id="KW-0560">Oxidoreductase</keyword>
<evidence type="ECO:0008006" key="5">
    <source>
        <dbReference type="Google" id="ProtNLM"/>
    </source>
</evidence>
<dbReference type="PROSITE" id="PS00061">
    <property type="entry name" value="ADH_SHORT"/>
    <property type="match status" value="1"/>
</dbReference>
<proteinExistence type="inferred from homology"/>
<dbReference type="PATRIC" id="fig|926566.3.peg.2907"/>
<dbReference type="RefSeq" id="WP_014786414.1">
    <property type="nucleotide sequence ID" value="NC_018014.1"/>
</dbReference>
<dbReference type="GO" id="GO:0016491">
    <property type="term" value="F:oxidoreductase activity"/>
    <property type="evidence" value="ECO:0007669"/>
    <property type="project" value="UniProtKB-KW"/>
</dbReference>
<dbReference type="Proteomes" id="UP000006056">
    <property type="component" value="Chromosome"/>
</dbReference>
<dbReference type="STRING" id="926566.Terro_2915"/>
<comment type="similarity">
    <text evidence="1">Belongs to the short-chain dehydrogenases/reductases (SDR) family.</text>
</comment>
<dbReference type="AlphaFoldDB" id="I3ZIT2"/>
<dbReference type="SUPFAM" id="SSF51735">
    <property type="entry name" value="NAD(P)-binding Rossmann-fold domains"/>
    <property type="match status" value="1"/>
</dbReference>
<organism evidence="3 4">
    <name type="scientific">Terriglobus roseus (strain DSM 18391 / NRRL B-41598 / KBS 63)</name>
    <dbReference type="NCBI Taxonomy" id="926566"/>
    <lineage>
        <taxon>Bacteria</taxon>
        <taxon>Pseudomonadati</taxon>
        <taxon>Acidobacteriota</taxon>
        <taxon>Terriglobia</taxon>
        <taxon>Terriglobales</taxon>
        <taxon>Acidobacteriaceae</taxon>
        <taxon>Terriglobus</taxon>
    </lineage>
</organism>
<accession>I3ZIT2</accession>
<name>I3ZIT2_TERRK</name>
<sequence>MNLGLKDKVIVVTGGASGIGASITRLCLEEGATVAILTRISPGVQEFVQAQQAAGHSCHLIEMELNDVAACQQAIETVYTRHGSIYALVNNAALNDGVGLADGTPEAFLNSLRTNLVPAYVLTQSALPALQASSGVIINIGSKVSLTGQGNTSGYAASKGGILSLTREWAAELLPQGIRVNAVIPAEVMTPAYEAWLQTLADPAETLKRIETQIPLGRRMTTPDEIAATVVFLLSPVYSSHTTGQWLHVDGGYVHLDRALTSVAIRKEP</sequence>
<dbReference type="OrthoDB" id="9803333at2"/>
<dbReference type="PANTHER" id="PTHR24321">
    <property type="entry name" value="DEHYDROGENASES, SHORT CHAIN"/>
    <property type="match status" value="1"/>
</dbReference>
<dbReference type="HOGENOM" id="CLU_010194_1_0_0"/>
<dbReference type="NCBIfam" id="NF006384">
    <property type="entry name" value="PRK08628.1"/>
    <property type="match status" value="1"/>
</dbReference>
<gene>
    <name evidence="3" type="ordered locus">Terro_2915</name>
</gene>
<dbReference type="FunFam" id="3.40.50.720:FF:000084">
    <property type="entry name" value="Short-chain dehydrogenase reductase"/>
    <property type="match status" value="1"/>
</dbReference>
<dbReference type="Pfam" id="PF13561">
    <property type="entry name" value="adh_short_C2"/>
    <property type="match status" value="1"/>
</dbReference>
<dbReference type="eggNOG" id="COG1028">
    <property type="taxonomic scope" value="Bacteria"/>
</dbReference>
<evidence type="ECO:0000256" key="1">
    <source>
        <dbReference type="ARBA" id="ARBA00006484"/>
    </source>
</evidence>
<evidence type="ECO:0000313" key="3">
    <source>
        <dbReference type="EMBL" id="AFL89150.1"/>
    </source>
</evidence>
<dbReference type="InterPro" id="IPR002347">
    <property type="entry name" value="SDR_fam"/>
</dbReference>
<dbReference type="PRINTS" id="PR00080">
    <property type="entry name" value="SDRFAMILY"/>
</dbReference>
<dbReference type="InterPro" id="IPR020904">
    <property type="entry name" value="Sc_DH/Rdtase_CS"/>
</dbReference>
<dbReference type="Gene3D" id="3.40.50.720">
    <property type="entry name" value="NAD(P)-binding Rossmann-like Domain"/>
    <property type="match status" value="1"/>
</dbReference>